<proteinExistence type="predicted"/>
<dbReference type="AlphaFoldDB" id="A0A2P2PZ46"/>
<organism evidence="1">
    <name type="scientific">Rhizophora mucronata</name>
    <name type="common">Asiatic mangrove</name>
    <dbReference type="NCBI Taxonomy" id="61149"/>
    <lineage>
        <taxon>Eukaryota</taxon>
        <taxon>Viridiplantae</taxon>
        <taxon>Streptophyta</taxon>
        <taxon>Embryophyta</taxon>
        <taxon>Tracheophyta</taxon>
        <taxon>Spermatophyta</taxon>
        <taxon>Magnoliopsida</taxon>
        <taxon>eudicotyledons</taxon>
        <taxon>Gunneridae</taxon>
        <taxon>Pentapetalae</taxon>
        <taxon>rosids</taxon>
        <taxon>fabids</taxon>
        <taxon>Malpighiales</taxon>
        <taxon>Rhizophoraceae</taxon>
        <taxon>Rhizophora</taxon>
    </lineage>
</organism>
<sequence>MNDIFKPHLHKFVLVLFNNILVYTSSLETRLLHL</sequence>
<reference evidence="1" key="1">
    <citation type="submission" date="2018-02" db="EMBL/GenBank/DDBJ databases">
        <title>Rhizophora mucronata_Transcriptome.</title>
        <authorList>
            <person name="Meera S.P."/>
            <person name="Sreeshan A."/>
            <person name="Augustine A."/>
        </authorList>
    </citation>
    <scope>NUCLEOTIDE SEQUENCE</scope>
    <source>
        <tissue evidence="1">Leaf</tissue>
    </source>
</reference>
<dbReference type="EMBL" id="GGEC01079514">
    <property type="protein sequence ID" value="MBX59998.1"/>
    <property type="molecule type" value="Transcribed_RNA"/>
</dbReference>
<evidence type="ECO:0000313" key="1">
    <source>
        <dbReference type="EMBL" id="MBX59998.1"/>
    </source>
</evidence>
<name>A0A2P2PZ46_RHIMU</name>
<accession>A0A2P2PZ46</accession>
<protein>
    <submittedName>
        <fullName evidence="1">Uncharacterized protein</fullName>
    </submittedName>
</protein>